<dbReference type="Proteomes" id="UP000190341">
    <property type="component" value="Unassembled WGS sequence"/>
</dbReference>
<proteinExistence type="predicted"/>
<name>A0A1T5KR60_9GAMM</name>
<sequence length="154" mass="16423">MKNTHGRASRMGLMLVCLGVVAGGQAQDQAAGQESATKQLPAQVREDVEAIATQLLKVQDSDSELACDKAVENARYGMETMLEVGQRNRDGGYLSAAEFDRSAAPIRERLATTTLADCQAAQGGRLDFYRCMSSDYNHVMACASLESGKATGAD</sequence>
<protein>
    <recommendedName>
        <fullName evidence="4">UrcA family protein</fullName>
    </recommendedName>
</protein>
<evidence type="ECO:0000256" key="1">
    <source>
        <dbReference type="SAM" id="SignalP"/>
    </source>
</evidence>
<gene>
    <name evidence="2" type="ORF">SAMN06296058_1930</name>
</gene>
<dbReference type="AlphaFoldDB" id="A0A1T5KR60"/>
<dbReference type="STRING" id="428993.SAMN06296058_1930"/>
<feature type="signal peptide" evidence="1">
    <location>
        <begin position="1"/>
        <end position="22"/>
    </location>
</feature>
<dbReference type="OrthoDB" id="8794394at2"/>
<organism evidence="2 3">
    <name type="scientific">Pseudoxanthomonas indica</name>
    <dbReference type="NCBI Taxonomy" id="428993"/>
    <lineage>
        <taxon>Bacteria</taxon>
        <taxon>Pseudomonadati</taxon>
        <taxon>Pseudomonadota</taxon>
        <taxon>Gammaproteobacteria</taxon>
        <taxon>Lysobacterales</taxon>
        <taxon>Lysobacteraceae</taxon>
        <taxon>Pseudoxanthomonas</taxon>
    </lineage>
</organism>
<feature type="chain" id="PRO_5012165447" description="UrcA family protein" evidence="1">
    <location>
        <begin position="23"/>
        <end position="154"/>
    </location>
</feature>
<dbReference type="RefSeq" id="WP_139381482.1">
    <property type="nucleotide sequence ID" value="NZ_BMCL01000002.1"/>
</dbReference>
<dbReference type="EMBL" id="FUZV01000001">
    <property type="protein sequence ID" value="SKC66150.1"/>
    <property type="molecule type" value="Genomic_DNA"/>
</dbReference>
<keyword evidence="3" id="KW-1185">Reference proteome</keyword>
<evidence type="ECO:0000313" key="3">
    <source>
        <dbReference type="Proteomes" id="UP000190341"/>
    </source>
</evidence>
<reference evidence="2 3" key="1">
    <citation type="submission" date="2017-02" db="EMBL/GenBank/DDBJ databases">
        <authorList>
            <person name="Peterson S.W."/>
        </authorList>
    </citation>
    <scope>NUCLEOTIDE SEQUENCE [LARGE SCALE GENOMIC DNA]</scope>
    <source>
        <strain evidence="2 3">P15</strain>
    </source>
</reference>
<accession>A0A1T5KR60</accession>
<evidence type="ECO:0008006" key="4">
    <source>
        <dbReference type="Google" id="ProtNLM"/>
    </source>
</evidence>
<keyword evidence="1" id="KW-0732">Signal</keyword>
<evidence type="ECO:0000313" key="2">
    <source>
        <dbReference type="EMBL" id="SKC66150.1"/>
    </source>
</evidence>